<evidence type="ECO:0000313" key="1">
    <source>
        <dbReference type="EMBL" id="SDB88820.1"/>
    </source>
</evidence>
<dbReference type="Proteomes" id="UP000242501">
    <property type="component" value="Unassembled WGS sequence"/>
</dbReference>
<dbReference type="AlphaFoldDB" id="A0A1G6H3D4"/>
<protein>
    <submittedName>
        <fullName evidence="1">Uncharacterized protein</fullName>
    </submittedName>
</protein>
<proteinExistence type="predicted"/>
<accession>A0A1G6H3D4</accession>
<sequence>MKPWIKLESCNKNDLPQTIQVIFDEVGHTFTCKFKEYTKIVNFEYPRLLRKISHQNFGATILQEQELDQETWLFKATESDLIDWFNWQCCDIRKGEYDHFILLTDTEVWQILSLEDPTITLQQ</sequence>
<keyword evidence="2" id="KW-1185">Reference proteome</keyword>
<evidence type="ECO:0000313" key="2">
    <source>
        <dbReference type="Proteomes" id="UP000242501"/>
    </source>
</evidence>
<gene>
    <name evidence="1" type="ORF">SAMN05421733_103252</name>
</gene>
<reference evidence="2" key="1">
    <citation type="submission" date="2016-09" db="EMBL/GenBank/DDBJ databases">
        <authorList>
            <person name="Varghese N."/>
            <person name="Submissions S."/>
        </authorList>
    </citation>
    <scope>NUCLEOTIDE SEQUENCE [LARGE SCALE GENOMIC DNA]</scope>
    <source>
        <strain evidence="2">ANC 4422</strain>
    </source>
</reference>
<name>A0A1G6H3D4_9GAMM</name>
<organism evidence="1 2">
    <name type="scientific">Acinetobacter boissieri</name>
    <dbReference type="NCBI Taxonomy" id="1219383"/>
    <lineage>
        <taxon>Bacteria</taxon>
        <taxon>Pseudomonadati</taxon>
        <taxon>Pseudomonadota</taxon>
        <taxon>Gammaproteobacteria</taxon>
        <taxon>Moraxellales</taxon>
        <taxon>Moraxellaceae</taxon>
        <taxon>Acinetobacter</taxon>
    </lineage>
</organism>
<dbReference type="EMBL" id="FMYL01000003">
    <property type="protein sequence ID" value="SDB88820.1"/>
    <property type="molecule type" value="Genomic_DNA"/>
</dbReference>
<dbReference type="RefSeq" id="WP_092747204.1">
    <property type="nucleotide sequence ID" value="NZ_FMYL01000003.1"/>
</dbReference>
<dbReference type="STRING" id="1219383.SAMN05421733_103252"/>